<sequence length="99" mass="10826">MCGTGTSAMTMSTDLRTAILSVKLELTEAMNELDRALDQATLENKCATDSALVRAESLSYCSVKSIDRARTLLTTSMREPDVYNAPPDRRNDSPALRTP</sequence>
<organism evidence="3">
    <name type="scientific">marine sediment metagenome</name>
    <dbReference type="NCBI Taxonomy" id="412755"/>
    <lineage>
        <taxon>unclassified sequences</taxon>
        <taxon>metagenomes</taxon>
        <taxon>ecological metagenomes</taxon>
    </lineage>
</organism>
<gene>
    <name evidence="3" type="ORF">LCGC14_0455620</name>
</gene>
<name>A0A0F9V3B5_9ZZZZ</name>
<evidence type="ECO:0000313" key="3">
    <source>
        <dbReference type="EMBL" id="KKN68006.1"/>
    </source>
</evidence>
<feature type="region of interest" description="Disordered" evidence="2">
    <location>
        <begin position="77"/>
        <end position="99"/>
    </location>
</feature>
<dbReference type="AlphaFoldDB" id="A0A0F9V3B5"/>
<protein>
    <submittedName>
        <fullName evidence="3">Uncharacterized protein</fullName>
    </submittedName>
</protein>
<evidence type="ECO:0000256" key="2">
    <source>
        <dbReference type="SAM" id="MobiDB-lite"/>
    </source>
</evidence>
<evidence type="ECO:0000256" key="1">
    <source>
        <dbReference type="SAM" id="Coils"/>
    </source>
</evidence>
<comment type="caution">
    <text evidence="3">The sequence shown here is derived from an EMBL/GenBank/DDBJ whole genome shotgun (WGS) entry which is preliminary data.</text>
</comment>
<feature type="coiled-coil region" evidence="1">
    <location>
        <begin position="19"/>
        <end position="50"/>
    </location>
</feature>
<dbReference type="EMBL" id="LAZR01000460">
    <property type="protein sequence ID" value="KKN68006.1"/>
    <property type="molecule type" value="Genomic_DNA"/>
</dbReference>
<keyword evidence="1" id="KW-0175">Coiled coil</keyword>
<reference evidence="3" key="1">
    <citation type="journal article" date="2015" name="Nature">
        <title>Complex archaea that bridge the gap between prokaryotes and eukaryotes.</title>
        <authorList>
            <person name="Spang A."/>
            <person name="Saw J.H."/>
            <person name="Jorgensen S.L."/>
            <person name="Zaremba-Niedzwiedzka K."/>
            <person name="Martijn J."/>
            <person name="Lind A.E."/>
            <person name="van Eijk R."/>
            <person name="Schleper C."/>
            <person name="Guy L."/>
            <person name="Ettema T.J."/>
        </authorList>
    </citation>
    <scope>NUCLEOTIDE SEQUENCE</scope>
</reference>
<accession>A0A0F9V3B5</accession>
<proteinExistence type="predicted"/>